<evidence type="ECO:0000256" key="5">
    <source>
        <dbReference type="ARBA" id="ARBA00033748"/>
    </source>
</evidence>
<sequence>MTEPRTGHVLLGVNVLVYGYIPAAWRSPLLGAQDFVEPAYWERIGRLAERARLDAVFLADALSLGDPAYDANPIRLDPAVVWAHIARTTEHVGLIATASTTFNDPVDLAARILTLDHVSHGRAGWNLVTTRDDRSAANFGLEQVIPRSRRYERGAEFAELSRALWSAAGTGSRVRHHGTHFDYDGEFRAPASPQGMPVLFQAGGSPGGRDIAARYADGVFTAEITLETAREHYRTVQAGAARAGRDPRDIAIMPGLLLTLGSTEEEARRRVDELYESSPSAYSAAWLSHAIGVDIATLDLDEQFPDEALRGPADPEIFTGSIGFRESILEQIRQTRPTVREYLRETRYSGSGHGGFVGTPEQLADRIEQWYRSYACDGFNLQPDILVDSLEVIADELVPLLVSRGLFRADYETTTLRGHLAAAAAPRDRMVSAPLPRWQRHCDG</sequence>
<dbReference type="InterPro" id="IPR036661">
    <property type="entry name" value="Luciferase-like_sf"/>
</dbReference>
<comment type="caution">
    <text evidence="7">The sequence shown here is derived from an EMBL/GenBank/DDBJ whole genome shotgun (WGS) entry which is preliminary data.</text>
</comment>
<dbReference type="EMBL" id="JBIRUQ010000015">
    <property type="protein sequence ID" value="MFI1465278.1"/>
    <property type="molecule type" value="Genomic_DNA"/>
</dbReference>
<dbReference type="Gene3D" id="3.20.20.30">
    <property type="entry name" value="Luciferase-like domain"/>
    <property type="match status" value="1"/>
</dbReference>
<protein>
    <submittedName>
        <fullName evidence="7">LLM class flavin-dependent oxidoreductase</fullName>
    </submittedName>
</protein>
<evidence type="ECO:0000256" key="1">
    <source>
        <dbReference type="ARBA" id="ARBA00022630"/>
    </source>
</evidence>
<dbReference type="PANTHER" id="PTHR30011">
    <property type="entry name" value="ALKANESULFONATE MONOOXYGENASE-RELATED"/>
    <property type="match status" value="1"/>
</dbReference>
<evidence type="ECO:0000256" key="3">
    <source>
        <dbReference type="ARBA" id="ARBA00023002"/>
    </source>
</evidence>
<keyword evidence="3" id="KW-0560">Oxidoreductase</keyword>
<keyword evidence="8" id="KW-1185">Reference proteome</keyword>
<evidence type="ECO:0000313" key="7">
    <source>
        <dbReference type="EMBL" id="MFI1465278.1"/>
    </source>
</evidence>
<dbReference type="InterPro" id="IPR051260">
    <property type="entry name" value="Diverse_substr_monoxygenases"/>
</dbReference>
<keyword evidence="2" id="KW-0288">FMN</keyword>
<evidence type="ECO:0000256" key="4">
    <source>
        <dbReference type="ARBA" id="ARBA00023033"/>
    </source>
</evidence>
<dbReference type="Proteomes" id="UP001611263">
    <property type="component" value="Unassembled WGS sequence"/>
</dbReference>
<reference evidence="7 8" key="1">
    <citation type="submission" date="2024-10" db="EMBL/GenBank/DDBJ databases">
        <title>The Natural Products Discovery Center: Release of the First 8490 Sequenced Strains for Exploring Actinobacteria Biosynthetic Diversity.</title>
        <authorList>
            <person name="Kalkreuter E."/>
            <person name="Kautsar S.A."/>
            <person name="Yang D."/>
            <person name="Bader C.D."/>
            <person name="Teijaro C.N."/>
            <person name="Fluegel L."/>
            <person name="Davis C.M."/>
            <person name="Simpson J.R."/>
            <person name="Lauterbach L."/>
            <person name="Steele A.D."/>
            <person name="Gui C."/>
            <person name="Meng S."/>
            <person name="Li G."/>
            <person name="Viehrig K."/>
            <person name="Ye F."/>
            <person name="Su P."/>
            <person name="Kiefer A.F."/>
            <person name="Nichols A."/>
            <person name="Cepeda A.J."/>
            <person name="Yan W."/>
            <person name="Fan B."/>
            <person name="Jiang Y."/>
            <person name="Adhikari A."/>
            <person name="Zheng C.-J."/>
            <person name="Schuster L."/>
            <person name="Cowan T.M."/>
            <person name="Smanski M.J."/>
            <person name="Chevrette M.G."/>
            <person name="De Carvalho L.P.S."/>
            <person name="Shen B."/>
        </authorList>
    </citation>
    <scope>NUCLEOTIDE SEQUENCE [LARGE SCALE GENOMIC DNA]</scope>
    <source>
        <strain evidence="7 8">NPDC020568</strain>
    </source>
</reference>
<accession>A0ABW7TYG7</accession>
<dbReference type="SUPFAM" id="SSF51679">
    <property type="entry name" value="Bacterial luciferase-like"/>
    <property type="match status" value="1"/>
</dbReference>
<proteinExistence type="inferred from homology"/>
<dbReference type="InterPro" id="IPR011251">
    <property type="entry name" value="Luciferase-like_dom"/>
</dbReference>
<feature type="domain" description="Luciferase-like" evidence="6">
    <location>
        <begin position="37"/>
        <end position="373"/>
    </location>
</feature>
<organism evidence="7 8">
    <name type="scientific">Nocardia carnea</name>
    <dbReference type="NCBI Taxonomy" id="37328"/>
    <lineage>
        <taxon>Bacteria</taxon>
        <taxon>Bacillati</taxon>
        <taxon>Actinomycetota</taxon>
        <taxon>Actinomycetes</taxon>
        <taxon>Mycobacteriales</taxon>
        <taxon>Nocardiaceae</taxon>
        <taxon>Nocardia</taxon>
    </lineage>
</organism>
<keyword evidence="1" id="KW-0285">Flavoprotein</keyword>
<evidence type="ECO:0000256" key="2">
    <source>
        <dbReference type="ARBA" id="ARBA00022643"/>
    </source>
</evidence>
<dbReference type="PIRSF" id="PIRSF000337">
    <property type="entry name" value="NTA_MOA"/>
    <property type="match status" value="1"/>
</dbReference>
<dbReference type="InterPro" id="IPR016215">
    <property type="entry name" value="NTA_MOA"/>
</dbReference>
<comment type="similarity">
    <text evidence="5">Belongs to the NtaA/SnaA/DszA monooxygenase family.</text>
</comment>
<dbReference type="PANTHER" id="PTHR30011:SF16">
    <property type="entry name" value="C2H2 FINGER DOMAIN TRANSCRIPTION FACTOR (EUROFUNG)-RELATED"/>
    <property type="match status" value="1"/>
</dbReference>
<name>A0ABW7TYG7_9NOCA</name>
<evidence type="ECO:0000313" key="8">
    <source>
        <dbReference type="Proteomes" id="UP001611263"/>
    </source>
</evidence>
<dbReference type="Pfam" id="PF00296">
    <property type="entry name" value="Bac_luciferase"/>
    <property type="match status" value="1"/>
</dbReference>
<keyword evidence="4" id="KW-0503">Monooxygenase</keyword>
<gene>
    <name evidence="7" type="ORF">ACH4WX_31590</name>
</gene>
<evidence type="ECO:0000259" key="6">
    <source>
        <dbReference type="Pfam" id="PF00296"/>
    </source>
</evidence>
<dbReference type="RefSeq" id="WP_033247237.1">
    <property type="nucleotide sequence ID" value="NZ_JBIRUQ010000015.1"/>
</dbReference>
<dbReference type="GeneID" id="93507626"/>